<dbReference type="Proteomes" id="UP000037773">
    <property type="component" value="Unassembled WGS sequence"/>
</dbReference>
<name>A0A0M8QRK3_9ACTN</name>
<dbReference type="EMBL" id="LGCN01000001">
    <property type="protein sequence ID" value="KOT46818.1"/>
    <property type="molecule type" value="Genomic_DNA"/>
</dbReference>
<dbReference type="OrthoDB" id="4260383at2"/>
<dbReference type="AlphaFoldDB" id="A0A0M8QRK3"/>
<evidence type="ECO:0000313" key="2">
    <source>
        <dbReference type="Proteomes" id="UP000037773"/>
    </source>
</evidence>
<dbReference type="PATRIC" id="fig|36816.3.peg.260"/>
<sequence>MGQAHDHRESQAVAQALRTVLPAPSRTYVYVLACGCTDAEGLLSWHIDTEARSYELELSPAAVGPREVRLTSRPLIGDEPAWSEEFLIGGASASWAHSLARLVARLTLSDRSPLPLD</sequence>
<dbReference type="RefSeq" id="WP_030819355.1">
    <property type="nucleotide sequence ID" value="NZ_LGCN01000001.1"/>
</dbReference>
<proteinExistence type="predicted"/>
<organism evidence="1 2">
    <name type="scientific">Streptomyces caelestis</name>
    <dbReference type="NCBI Taxonomy" id="36816"/>
    <lineage>
        <taxon>Bacteria</taxon>
        <taxon>Bacillati</taxon>
        <taxon>Actinomycetota</taxon>
        <taxon>Actinomycetes</taxon>
        <taxon>Kitasatosporales</taxon>
        <taxon>Streptomycetaceae</taxon>
        <taxon>Streptomyces</taxon>
    </lineage>
</organism>
<protein>
    <submittedName>
        <fullName evidence="1">Uncharacterized protein</fullName>
    </submittedName>
</protein>
<accession>A0A0M8QRK3</accession>
<gene>
    <name evidence="1" type="ORF">ADK41_01190</name>
</gene>
<reference evidence="1 2" key="1">
    <citation type="submission" date="2015-07" db="EMBL/GenBank/DDBJ databases">
        <authorList>
            <person name="Noorani M."/>
        </authorList>
    </citation>
    <scope>NUCLEOTIDE SEQUENCE [LARGE SCALE GENOMIC DNA]</scope>
    <source>
        <strain evidence="1 2">NRRL B-24567</strain>
    </source>
</reference>
<keyword evidence="2" id="KW-1185">Reference proteome</keyword>
<evidence type="ECO:0000313" key="1">
    <source>
        <dbReference type="EMBL" id="KOT46818.1"/>
    </source>
</evidence>
<comment type="caution">
    <text evidence="1">The sequence shown here is derived from an EMBL/GenBank/DDBJ whole genome shotgun (WGS) entry which is preliminary data.</text>
</comment>